<dbReference type="SUPFAM" id="SSF101821">
    <property type="entry name" value="Aminopeptidase/glucanase lid domain"/>
    <property type="match status" value="1"/>
</dbReference>
<keyword evidence="2 9" id="KW-0031">Aminopeptidase</keyword>
<dbReference type="GO" id="GO:0004177">
    <property type="term" value="F:aminopeptidase activity"/>
    <property type="evidence" value="ECO:0007669"/>
    <property type="project" value="UniProtKB-UniRule"/>
</dbReference>
<evidence type="ECO:0000256" key="1">
    <source>
        <dbReference type="ARBA" id="ARBA00006272"/>
    </source>
</evidence>
<dbReference type="InterPro" id="IPR008007">
    <property type="entry name" value="Peptidase_M42"/>
</dbReference>
<dbReference type="AlphaFoldDB" id="A0A1E5G7K1"/>
<dbReference type="Pfam" id="PF05343">
    <property type="entry name" value="Peptidase_M42"/>
    <property type="match status" value="1"/>
</dbReference>
<evidence type="ECO:0000256" key="8">
    <source>
        <dbReference type="PIRSR" id="PIRSR001123-2"/>
    </source>
</evidence>
<keyword evidence="4 8" id="KW-0479">Metal-binding</keyword>
<dbReference type="PANTHER" id="PTHR32481:SF0">
    <property type="entry name" value="AMINOPEPTIDASE YPDE-RELATED"/>
    <property type="match status" value="1"/>
</dbReference>
<gene>
    <name evidence="9" type="ORF">BHF68_03370</name>
</gene>
<dbReference type="OrthoDB" id="9772053at2"/>
<dbReference type="CDD" id="cd05656">
    <property type="entry name" value="M42_Frv"/>
    <property type="match status" value="1"/>
</dbReference>
<feature type="binding site" evidence="8">
    <location>
        <position position="305"/>
    </location>
    <ligand>
        <name>Zn(2+)</name>
        <dbReference type="ChEBI" id="CHEBI:29105"/>
        <label>2</label>
    </ligand>
</feature>
<name>A0A1E5G7K1_9FIRM</name>
<sequence>MKEILTKLVEAYGPPGNEAQVRELIINEIKAKVDDIQIDVMGNIIAKKKGNIGEKSIMFAAHMDEIGLMVTHIDKNGFLRFTTMGGVKVFNLIGERVRFANGTIGVINAEFIKNWKEIELHKLFIDIGVETKEEAQKLVAIGDSCGIERSLVDLGNRVAAKSLDDRIGCAILIQMINEIQEISHNHDVYFTFTVQEEVGLRGAKTAAYGIDPDLGIAVDVTIAGDTPEPPKIDLHLGKGPAIKVKDVSMITNPLVKDLMVNTAKKHNIPYQLEVLPYGGTDAGAIHLTKAGILAGCISIPCRYVHSPSEMVDMRDVEHSVKLGLQLIKEFV</sequence>
<comment type="cofactor">
    <cofactor evidence="8">
        <name>a divalent metal cation</name>
        <dbReference type="ChEBI" id="CHEBI:60240"/>
    </cofactor>
    <text evidence="8">Binds 2 divalent metal cations per subunit.</text>
</comment>
<dbReference type="EMBL" id="MIJE01000001">
    <property type="protein sequence ID" value="OEF98714.1"/>
    <property type="molecule type" value="Genomic_DNA"/>
</dbReference>
<evidence type="ECO:0000256" key="5">
    <source>
        <dbReference type="ARBA" id="ARBA00022801"/>
    </source>
</evidence>
<feature type="binding site" evidence="8">
    <location>
        <position position="197"/>
    </location>
    <ligand>
        <name>Zn(2+)</name>
        <dbReference type="ChEBI" id="CHEBI:29105"/>
        <label>2</label>
    </ligand>
</feature>
<feature type="active site" description="Proton acceptor" evidence="7">
    <location>
        <position position="196"/>
    </location>
</feature>
<dbReference type="InterPro" id="IPR051464">
    <property type="entry name" value="Peptidase_M42_aminopept"/>
</dbReference>
<dbReference type="RefSeq" id="WP_069642206.1">
    <property type="nucleotide sequence ID" value="NZ_MIJE01000001.1"/>
</dbReference>
<keyword evidence="10" id="KW-1185">Reference proteome</keyword>
<accession>A0A1E5G7K1</accession>
<dbReference type="InterPro" id="IPR023367">
    <property type="entry name" value="Peptidase_M42_dom2"/>
</dbReference>
<evidence type="ECO:0000313" key="9">
    <source>
        <dbReference type="EMBL" id="OEF98714.1"/>
    </source>
</evidence>
<dbReference type="STRING" id="766136.BHF68_03370"/>
<evidence type="ECO:0000313" key="10">
    <source>
        <dbReference type="Proteomes" id="UP000094296"/>
    </source>
</evidence>
<evidence type="ECO:0000256" key="3">
    <source>
        <dbReference type="ARBA" id="ARBA00022670"/>
    </source>
</evidence>
<dbReference type="PANTHER" id="PTHR32481">
    <property type="entry name" value="AMINOPEPTIDASE"/>
    <property type="match status" value="1"/>
</dbReference>
<dbReference type="GO" id="GO:0046872">
    <property type="term" value="F:metal ion binding"/>
    <property type="evidence" value="ECO:0007669"/>
    <property type="project" value="UniProtKB-UniRule"/>
</dbReference>
<evidence type="ECO:0000256" key="7">
    <source>
        <dbReference type="PIRSR" id="PIRSR001123-1"/>
    </source>
</evidence>
<dbReference type="SUPFAM" id="SSF53187">
    <property type="entry name" value="Zn-dependent exopeptidases"/>
    <property type="match status" value="1"/>
</dbReference>
<organism evidence="9 10">
    <name type="scientific">Desulfuribacillus alkaliarsenatis</name>
    <dbReference type="NCBI Taxonomy" id="766136"/>
    <lineage>
        <taxon>Bacteria</taxon>
        <taxon>Bacillati</taxon>
        <taxon>Bacillota</taxon>
        <taxon>Desulfuribacillia</taxon>
        <taxon>Desulfuribacillales</taxon>
        <taxon>Desulfuribacillaceae</taxon>
        <taxon>Desulfuribacillus</taxon>
    </lineage>
</organism>
<comment type="caution">
    <text evidence="9">The sequence shown here is derived from an EMBL/GenBank/DDBJ whole genome shotgun (WGS) entry which is preliminary data.</text>
</comment>
<evidence type="ECO:0000256" key="2">
    <source>
        <dbReference type="ARBA" id="ARBA00022438"/>
    </source>
</evidence>
<proteinExistence type="inferred from homology"/>
<dbReference type="Proteomes" id="UP000094296">
    <property type="component" value="Unassembled WGS sequence"/>
</dbReference>
<feature type="binding site" evidence="8">
    <location>
        <position position="164"/>
    </location>
    <ligand>
        <name>Zn(2+)</name>
        <dbReference type="ChEBI" id="CHEBI:29105"/>
        <label>1</label>
    </ligand>
</feature>
<evidence type="ECO:0000256" key="6">
    <source>
        <dbReference type="PIRNR" id="PIRNR001123"/>
    </source>
</evidence>
<evidence type="ECO:0000256" key="4">
    <source>
        <dbReference type="ARBA" id="ARBA00022723"/>
    </source>
</evidence>
<dbReference type="PIRSF" id="PIRSF001123">
    <property type="entry name" value="PepA_GA"/>
    <property type="match status" value="1"/>
</dbReference>
<feature type="binding site" evidence="8">
    <location>
        <position position="164"/>
    </location>
    <ligand>
        <name>Zn(2+)</name>
        <dbReference type="ChEBI" id="CHEBI:29105"/>
        <label>2</label>
    </ligand>
</feature>
<dbReference type="GO" id="GO:0006508">
    <property type="term" value="P:proteolysis"/>
    <property type="evidence" value="ECO:0007669"/>
    <property type="project" value="UniProtKB-KW"/>
</dbReference>
<protein>
    <submittedName>
        <fullName evidence="9">Aminopeptidase</fullName>
    </submittedName>
</protein>
<keyword evidence="3" id="KW-0645">Protease</keyword>
<feature type="binding site" evidence="8">
    <location>
        <position position="219"/>
    </location>
    <ligand>
        <name>Zn(2+)</name>
        <dbReference type="ChEBI" id="CHEBI:29105"/>
        <label>1</label>
    </ligand>
</feature>
<feature type="binding site" evidence="8">
    <location>
        <position position="62"/>
    </location>
    <ligand>
        <name>Zn(2+)</name>
        <dbReference type="ChEBI" id="CHEBI:29105"/>
        <label>1</label>
    </ligand>
</feature>
<comment type="similarity">
    <text evidence="1 6">Belongs to the peptidase M42 family.</text>
</comment>
<keyword evidence="5" id="KW-0378">Hydrolase</keyword>
<dbReference type="Gene3D" id="3.40.630.10">
    <property type="entry name" value="Zn peptidases"/>
    <property type="match status" value="1"/>
</dbReference>
<dbReference type="Gene3D" id="2.40.30.40">
    <property type="entry name" value="Peptidase M42, domain 2"/>
    <property type="match status" value="1"/>
</dbReference>
<reference evidence="9 10" key="1">
    <citation type="submission" date="2016-09" db="EMBL/GenBank/DDBJ databases">
        <title>Draft genome sequence for the type strain of Desulfuribacillus alkaliarsenatis AHT28, an obligately anaerobic, sulfidogenic bacterium isolated from Russian soda lake sediments.</title>
        <authorList>
            <person name="Abin C.A."/>
            <person name="Hollibaugh J.T."/>
        </authorList>
    </citation>
    <scope>NUCLEOTIDE SEQUENCE [LARGE SCALE GENOMIC DNA]</scope>
    <source>
        <strain evidence="9 10">AHT28</strain>
    </source>
</reference>